<sequence>MTPRQELVLAALSAGQSNSELSPVQAQKLFFLIDKNVALALGGQQFNFEPYDYGPFDSAVYSDLDWLSVPQEGSVEIVRSGRYRTYRLTQRGLQLGQQRLDQLDPETRSYFGRAKDWVKSLSFQDLVRSIYQAYPETRANSIFRG</sequence>
<organism evidence="1 2">
    <name type="scientific">Sphingobium yanoikuyae</name>
    <name type="common">Sphingomonas yanoikuyae</name>
    <dbReference type="NCBI Taxonomy" id="13690"/>
    <lineage>
        <taxon>Bacteria</taxon>
        <taxon>Pseudomonadati</taxon>
        <taxon>Pseudomonadota</taxon>
        <taxon>Alphaproteobacteria</taxon>
        <taxon>Sphingomonadales</taxon>
        <taxon>Sphingomonadaceae</taxon>
        <taxon>Sphingobium</taxon>
    </lineage>
</organism>
<evidence type="ECO:0000313" key="2">
    <source>
        <dbReference type="Proteomes" id="UP000502611"/>
    </source>
</evidence>
<evidence type="ECO:0000313" key="1">
    <source>
        <dbReference type="EMBL" id="QJR04188.1"/>
    </source>
</evidence>
<protein>
    <recommendedName>
        <fullName evidence="3">Antitoxin SocA-like Panacea domain-containing protein</fullName>
    </recommendedName>
</protein>
<name>A0A6M4GAQ8_SPHYA</name>
<proteinExistence type="predicted"/>
<evidence type="ECO:0008006" key="3">
    <source>
        <dbReference type="Google" id="ProtNLM"/>
    </source>
</evidence>
<dbReference type="RefSeq" id="WP_169862018.1">
    <property type="nucleotide sequence ID" value="NZ_CP053021.1"/>
</dbReference>
<dbReference type="AlphaFoldDB" id="A0A6M4GAQ8"/>
<gene>
    <name evidence="1" type="ORF">HH800_19510</name>
</gene>
<accession>A0A6M4GAQ8</accession>
<dbReference type="EMBL" id="CP053021">
    <property type="protein sequence ID" value="QJR04188.1"/>
    <property type="molecule type" value="Genomic_DNA"/>
</dbReference>
<dbReference type="Proteomes" id="UP000502611">
    <property type="component" value="Chromosome"/>
</dbReference>
<reference evidence="1 2" key="1">
    <citation type="submission" date="2020-04" db="EMBL/GenBank/DDBJ databases">
        <title>The Whole Genome Analysis of High salt-tolerant Sphingobium yanoikuyae YC-XJ2 with Aryl organophosphorus flame retardants (aryl-OPFRs)-degrading capacity and characteristics of Related phosphotriesterase.</title>
        <authorList>
            <person name="Li X."/>
        </authorList>
    </citation>
    <scope>NUCLEOTIDE SEQUENCE [LARGE SCALE GENOMIC DNA]</scope>
    <source>
        <strain evidence="1 2">YC-XJ2</strain>
    </source>
</reference>